<proteinExistence type="predicted"/>
<accession>A0A378TFW1</accession>
<feature type="region of interest" description="Disordered" evidence="1">
    <location>
        <begin position="244"/>
        <end position="286"/>
    </location>
</feature>
<feature type="region of interest" description="Disordered" evidence="1">
    <location>
        <begin position="324"/>
        <end position="365"/>
    </location>
</feature>
<dbReference type="AlphaFoldDB" id="A0A378TFW1"/>
<organism evidence="2 3">
    <name type="scientific">Mycolicibacterium tokaiense</name>
    <dbReference type="NCBI Taxonomy" id="39695"/>
    <lineage>
        <taxon>Bacteria</taxon>
        <taxon>Bacillati</taxon>
        <taxon>Actinomycetota</taxon>
        <taxon>Actinomycetes</taxon>
        <taxon>Mycobacteriales</taxon>
        <taxon>Mycobacteriaceae</taxon>
        <taxon>Mycolicibacterium</taxon>
    </lineage>
</organism>
<dbReference type="RefSeq" id="WP_115279002.1">
    <property type="nucleotide sequence ID" value="NZ_AP022600.1"/>
</dbReference>
<dbReference type="InterPro" id="IPR019710">
    <property type="entry name" value="DUF4226"/>
</dbReference>
<evidence type="ECO:0000256" key="1">
    <source>
        <dbReference type="SAM" id="MobiDB-lite"/>
    </source>
</evidence>
<name>A0A378TFW1_9MYCO</name>
<feature type="compositionally biased region" description="Pro residues" evidence="1">
    <location>
        <begin position="458"/>
        <end position="468"/>
    </location>
</feature>
<feature type="compositionally biased region" description="Acidic residues" evidence="1">
    <location>
        <begin position="327"/>
        <end position="353"/>
    </location>
</feature>
<keyword evidence="3" id="KW-1185">Reference proteome</keyword>
<feature type="compositionally biased region" description="Low complexity" evidence="1">
    <location>
        <begin position="257"/>
        <end position="270"/>
    </location>
</feature>
<dbReference type="OrthoDB" id="4761006at2"/>
<feature type="region of interest" description="Disordered" evidence="1">
    <location>
        <begin position="455"/>
        <end position="476"/>
    </location>
</feature>
<reference evidence="2 3" key="1">
    <citation type="submission" date="2018-06" db="EMBL/GenBank/DDBJ databases">
        <authorList>
            <consortium name="Pathogen Informatics"/>
            <person name="Doyle S."/>
        </authorList>
    </citation>
    <scope>NUCLEOTIDE SEQUENCE [LARGE SCALE GENOMIC DNA]</scope>
    <source>
        <strain evidence="2 3">NCTC10821</strain>
    </source>
</reference>
<dbReference type="Pfam" id="PF10774">
    <property type="entry name" value="DUF4226"/>
    <property type="match status" value="1"/>
</dbReference>
<evidence type="ECO:0000313" key="3">
    <source>
        <dbReference type="Proteomes" id="UP000254978"/>
    </source>
</evidence>
<protein>
    <submittedName>
        <fullName evidence="2">Biofilm regulator</fullName>
    </submittedName>
</protein>
<dbReference type="Proteomes" id="UP000254978">
    <property type="component" value="Unassembled WGS sequence"/>
</dbReference>
<evidence type="ECO:0000313" key="2">
    <source>
        <dbReference type="EMBL" id="STZ59530.1"/>
    </source>
</evidence>
<dbReference type="EMBL" id="UGQT01000001">
    <property type="protein sequence ID" value="STZ59530.1"/>
    <property type="molecule type" value="Genomic_DNA"/>
</dbReference>
<gene>
    <name evidence="2" type="ORF">NCTC10821_03063</name>
</gene>
<sequence>MTTQQDLLDAVAHIDRVTGDAHAWRQGLTPAEAAVLGLVVAPEAEVAAVLAKVRANHPTLFDTRTGAPVVPTAPVPPSADEQRGVGAAAIKKAETDLAHQNSATAQLDLLVIAAVLNAHSTTAHGGAELRRLQSEIENAVQVRTDLDTPAGARDFQRYLIGKLREIGAVVHNASLDDTSKAVLASAWTALYESAAAPKAAEPAAPGPAQSAAPAPALDALPAYGAELGPDPLLEQLLAAEPASAPAAAAAPAPPPASQAAAPPLGLPGLPTLGGSGGAMPPSAAGWPRAEELPIASERRGAAETSTLDDLLADADAALQQEFSDGLDAGDEPPEEDDPGTEEPENEPDDDVAAEESTQVRLPDGDVVTAASPQLAKAITSALAGTPIGDAFHDNGLRVPPPGTPVADPVDPADVDTGAVGMFTDRLAVALDRTRVLHGGQVGPLSDVSGPSFLGWMPAPTPAATPAPTRPATTPAT</sequence>